<dbReference type="GO" id="GO:0005524">
    <property type="term" value="F:ATP binding"/>
    <property type="evidence" value="ECO:0007669"/>
    <property type="project" value="UniProtKB-KW"/>
</dbReference>
<evidence type="ECO:0000313" key="11">
    <source>
        <dbReference type="EMBL" id="SAL98468.1"/>
    </source>
</evidence>
<keyword evidence="4 9" id="KW-0812">Transmembrane</keyword>
<feature type="transmembrane region" description="Helical" evidence="9">
    <location>
        <begin position="1427"/>
        <end position="1450"/>
    </location>
</feature>
<feature type="domain" description="ABC transporter" evidence="10">
    <location>
        <begin position="827"/>
        <end position="1070"/>
    </location>
</feature>
<dbReference type="PROSITE" id="PS00211">
    <property type="entry name" value="ABC_TRANSPORTER_1"/>
    <property type="match status" value="1"/>
</dbReference>
<evidence type="ECO:0000256" key="4">
    <source>
        <dbReference type="ARBA" id="ARBA00022692"/>
    </source>
</evidence>
<evidence type="ECO:0000313" key="12">
    <source>
        <dbReference type="Proteomes" id="UP000078561"/>
    </source>
</evidence>
<dbReference type="Proteomes" id="UP000078561">
    <property type="component" value="Unassembled WGS sequence"/>
</dbReference>
<keyword evidence="8 9" id="KW-0472">Membrane</keyword>
<keyword evidence="12" id="KW-1185">Reference proteome</keyword>
<accession>A0A168MGC7</accession>
<name>A0A168MGC7_ABSGL</name>
<dbReference type="Pfam" id="PF00005">
    <property type="entry name" value="ABC_tran"/>
    <property type="match status" value="2"/>
</dbReference>
<keyword evidence="5" id="KW-0547">Nucleotide-binding</keyword>
<dbReference type="InterPro" id="IPR003593">
    <property type="entry name" value="AAA+_ATPase"/>
</dbReference>
<dbReference type="InterPro" id="IPR043926">
    <property type="entry name" value="ABCG_dom"/>
</dbReference>
<gene>
    <name evidence="11" type="primary">ABSGL_04005.1 scaffold 4782</name>
</gene>
<dbReference type="InterPro" id="IPR013525">
    <property type="entry name" value="ABC2_TM"/>
</dbReference>
<feature type="transmembrane region" description="Helical" evidence="9">
    <location>
        <begin position="757"/>
        <end position="780"/>
    </location>
</feature>
<evidence type="ECO:0000256" key="7">
    <source>
        <dbReference type="ARBA" id="ARBA00022989"/>
    </source>
</evidence>
<dbReference type="InterPro" id="IPR034001">
    <property type="entry name" value="ABCG_PDR_1"/>
</dbReference>
<feature type="transmembrane region" description="Helical" evidence="9">
    <location>
        <begin position="616"/>
        <end position="636"/>
    </location>
</feature>
<organism evidence="11">
    <name type="scientific">Absidia glauca</name>
    <name type="common">Pin mould</name>
    <dbReference type="NCBI Taxonomy" id="4829"/>
    <lineage>
        <taxon>Eukaryota</taxon>
        <taxon>Fungi</taxon>
        <taxon>Fungi incertae sedis</taxon>
        <taxon>Mucoromycota</taxon>
        <taxon>Mucoromycotina</taxon>
        <taxon>Mucoromycetes</taxon>
        <taxon>Mucorales</taxon>
        <taxon>Cunninghamellaceae</taxon>
        <taxon>Absidia</taxon>
    </lineage>
</organism>
<dbReference type="GO" id="GO:0016020">
    <property type="term" value="C:membrane"/>
    <property type="evidence" value="ECO:0007669"/>
    <property type="project" value="UniProtKB-SubCell"/>
</dbReference>
<evidence type="ECO:0000256" key="8">
    <source>
        <dbReference type="ARBA" id="ARBA00023136"/>
    </source>
</evidence>
<evidence type="ECO:0000256" key="2">
    <source>
        <dbReference type="ARBA" id="ARBA00006012"/>
    </source>
</evidence>
<feature type="domain" description="ABC transporter" evidence="10">
    <location>
        <begin position="140"/>
        <end position="394"/>
    </location>
</feature>
<dbReference type="FunCoup" id="A0A168MGC7">
    <property type="interactions" value="172"/>
</dbReference>
<dbReference type="PROSITE" id="PS50893">
    <property type="entry name" value="ABC_TRANSPORTER_2"/>
    <property type="match status" value="2"/>
</dbReference>
<dbReference type="STRING" id="4829.A0A168MGC7"/>
<comment type="similarity">
    <text evidence="2">Belongs to the ABC transporter superfamily. ABCG family. PDR (TC 3.A.1.205) subfamily.</text>
</comment>
<protein>
    <recommendedName>
        <fullName evidence="10">ABC transporter domain-containing protein</fullName>
    </recommendedName>
</protein>
<dbReference type="CDD" id="cd03232">
    <property type="entry name" value="ABCG_PDR_domain2"/>
    <property type="match status" value="1"/>
</dbReference>
<keyword evidence="3" id="KW-0813">Transport</keyword>
<dbReference type="InterPro" id="IPR010929">
    <property type="entry name" value="PDR_CDR_ABC"/>
</dbReference>
<feature type="transmembrane region" description="Helical" evidence="9">
    <location>
        <begin position="1304"/>
        <end position="1326"/>
    </location>
</feature>
<dbReference type="InterPro" id="IPR027417">
    <property type="entry name" value="P-loop_NTPase"/>
</dbReference>
<feature type="transmembrane region" description="Helical" evidence="9">
    <location>
        <begin position="580"/>
        <end position="604"/>
    </location>
</feature>
<evidence type="ECO:0000256" key="6">
    <source>
        <dbReference type="ARBA" id="ARBA00022840"/>
    </source>
</evidence>
<dbReference type="Pfam" id="PF19055">
    <property type="entry name" value="ABC2_membrane_7"/>
    <property type="match status" value="2"/>
</dbReference>
<sequence length="1456" mass="164270">MVEPTKLWPNKRLSDHLATGLQDQRDEGSINTVIADQFHGNDTYGETDGNRVDIQAAVEEYHDLKKELSRMTRASGHESQLEEGPKGDDFDLDKFLNGMSNENGDSGQLPKHVGVTWRDLNIKGFAADAHTIPTLFNFIGDMFKVWKYFGFGLNTNKKTILHSLNGFCKDGEMLLVLGRPGAGCTSLLKVLSNMRGGFTDVDGKVNYGGIDHETFAKDFQGQVCYNEEEDLHFATLTTKQTLEFALRTKTPGKRLPEETKDEFVNKILYMLGNMLGLTKQMDTLVGNAFVRGLSGGERKRLSIAEQMTTSSSINCWDCSTRGLDAASALDYVRSLRIMTDVFHKTTIATLYQASNAIYNTFDKVLLLDEGRCIYFGPVDQARQYFEDLGFYCPSRKSTPDFLTGLCNPLEREIKPGFESSVPLTAVAFEQRFQESKIHSTMMAELDAYEQQLATDQQAQQFRQAVDQEHQKRAPKSAPYTASFYQQVKALTIRQYHLLIMDKEALISRYGTILVQGLITASCFYMSPLNGAGAFSRSGAIFFSVIFNSFVSQSELVSFMMGRPVLEKHKQFALYRPSAFYLAQVLLDIPFAVAQVLLFEICSYFMMGLNMDAGRFFTYFVIMFFINMCTIGFFRFFGAISPSFFVATQLSSVIIIIFYDYTGYIVSYTKMHPWLFWIYWMNPLAYGTKALLVNEMEGQVYSCEGPGNSVPYGPDYTDWNYKACTMPGGVPGESTVQGSNYLLSALSYKPSEIWAPDFVVLVAFFIFFTVITALAMEYGAVGKSSTLTRLYLPGKAPKARTPEEEDARRKRQAEVINNMDSVSTGTTFSWHHIDYTVPVKGGSLQLLNDISGIVKPGHLTALMGSSGAGKTTLLDVLARRKTLGKVEGRMYLNGETLLTDFERITGYCEQMDVHQPAVTVREALRFSAYLRQPSDVPQQEKNDYVETILQLLEMEDIADAQIGEVESGFGISVEERKRLTIGMELVGKPQLLFLDEPTSGLDAQSSYNIIRFIRKLADAGWPVLCTIHQPSAILFDHFDHLLLLVRGGKTAYYGPIGPDARVMIDYFEQNGGPACGSDTNPAEYILEVVGAGTSGKVTKDWSAVWAESKQAKELEQELEQIHQTVDLHPTREAHAYATSLWTQFVLVHKRMALSYWRSPEYNVGRFLNIMSTALITGFTYWKLGRSSSDLQNRLFALFTTFVMTFTIIILAQPKFMAERIYFRREYASRYYSWLPWSISAVLVEVPYILFYSAFFMFGLYWTSAMKNTSEAVAYFYLSFSTVVTWSATLGYIIASIAESPTVAGVLNPLVMSIIVIFCGLMQLPSAMPRFWSSWMYWADPFHYFVEGLTVNEMENTIVTCTDDDLIRFSPPPNQTCGQYTNAFFTQGGATGYIANPDAMQPDQCGYCRYSTGEEFYETNYNWGQHPKWANYGILLLFLLFNIVTVIAFVYLRRKPRR</sequence>
<feature type="transmembrane region" description="Helical" evidence="9">
    <location>
        <begin position="506"/>
        <end position="526"/>
    </location>
</feature>
<feature type="transmembrane region" description="Helical" evidence="9">
    <location>
        <begin position="1272"/>
        <end position="1292"/>
    </location>
</feature>
<dbReference type="SMART" id="SM00382">
    <property type="entry name" value="AAA"/>
    <property type="match status" value="1"/>
</dbReference>
<dbReference type="GO" id="GO:0016887">
    <property type="term" value="F:ATP hydrolysis activity"/>
    <property type="evidence" value="ECO:0007669"/>
    <property type="project" value="InterPro"/>
</dbReference>
<dbReference type="OMA" id="RNFGFIC"/>
<dbReference type="EMBL" id="LT552109">
    <property type="protein sequence ID" value="SAL98468.1"/>
    <property type="molecule type" value="Genomic_DNA"/>
</dbReference>
<feature type="transmembrane region" description="Helical" evidence="9">
    <location>
        <begin position="1232"/>
        <end position="1260"/>
    </location>
</feature>
<feature type="transmembrane region" description="Helical" evidence="9">
    <location>
        <begin position="642"/>
        <end position="661"/>
    </location>
</feature>
<dbReference type="Pfam" id="PF14510">
    <property type="entry name" value="ABC_trans_N"/>
    <property type="match status" value="1"/>
</dbReference>
<dbReference type="CDD" id="cd03233">
    <property type="entry name" value="ABCG_PDR_domain1"/>
    <property type="match status" value="1"/>
</dbReference>
<evidence type="ECO:0000256" key="3">
    <source>
        <dbReference type="ARBA" id="ARBA00022448"/>
    </source>
</evidence>
<dbReference type="GO" id="GO:0140359">
    <property type="term" value="F:ABC-type transporter activity"/>
    <property type="evidence" value="ECO:0007669"/>
    <property type="project" value="InterPro"/>
</dbReference>
<reference evidence="11" key="1">
    <citation type="submission" date="2016-04" db="EMBL/GenBank/DDBJ databases">
        <authorList>
            <person name="Evans L.H."/>
            <person name="Alamgir A."/>
            <person name="Owens N."/>
            <person name="Weber N.D."/>
            <person name="Virtaneva K."/>
            <person name="Barbian K."/>
            <person name="Babar A."/>
            <person name="Rosenke K."/>
        </authorList>
    </citation>
    <scope>NUCLEOTIDE SEQUENCE [LARGE SCALE GENOMIC DNA]</scope>
    <source>
        <strain evidence="11">CBS 101.48</strain>
    </source>
</reference>
<keyword evidence="6" id="KW-0067">ATP-binding</keyword>
<dbReference type="Pfam" id="PF06422">
    <property type="entry name" value="PDR_CDR"/>
    <property type="match status" value="1"/>
</dbReference>
<dbReference type="SUPFAM" id="SSF52540">
    <property type="entry name" value="P-loop containing nucleoside triphosphate hydrolases"/>
    <property type="match status" value="2"/>
</dbReference>
<dbReference type="Pfam" id="PF01061">
    <property type="entry name" value="ABC2_membrane"/>
    <property type="match status" value="2"/>
</dbReference>
<dbReference type="InterPro" id="IPR003439">
    <property type="entry name" value="ABC_transporter-like_ATP-bd"/>
</dbReference>
<dbReference type="InterPro" id="IPR029481">
    <property type="entry name" value="ABC_trans_N"/>
</dbReference>
<dbReference type="InterPro" id="IPR034003">
    <property type="entry name" value="ABCG_PDR_2"/>
</dbReference>
<feature type="transmembrane region" description="Helical" evidence="9">
    <location>
        <begin position="1192"/>
        <end position="1211"/>
    </location>
</feature>
<dbReference type="InParanoid" id="A0A168MGC7"/>
<evidence type="ECO:0000256" key="9">
    <source>
        <dbReference type="SAM" id="Phobius"/>
    </source>
</evidence>
<keyword evidence="7 9" id="KW-1133">Transmembrane helix</keyword>
<feature type="transmembrane region" description="Helical" evidence="9">
    <location>
        <begin position="538"/>
        <end position="560"/>
    </location>
</feature>
<evidence type="ECO:0000256" key="5">
    <source>
        <dbReference type="ARBA" id="ARBA00022741"/>
    </source>
</evidence>
<dbReference type="Gene3D" id="3.40.50.300">
    <property type="entry name" value="P-loop containing nucleotide triphosphate hydrolases"/>
    <property type="match status" value="2"/>
</dbReference>
<dbReference type="OrthoDB" id="245989at2759"/>
<evidence type="ECO:0000259" key="10">
    <source>
        <dbReference type="PROSITE" id="PS50893"/>
    </source>
</evidence>
<comment type="subcellular location">
    <subcellularLocation>
        <location evidence="1">Membrane</location>
        <topology evidence="1">Multi-pass membrane protein</topology>
    </subcellularLocation>
</comment>
<dbReference type="InterPro" id="IPR017871">
    <property type="entry name" value="ABC_transporter-like_CS"/>
</dbReference>
<dbReference type="FunFam" id="3.40.50.300:FF:000054">
    <property type="entry name" value="ABC multidrug transporter atrF"/>
    <property type="match status" value="1"/>
</dbReference>
<proteinExistence type="inferred from homology"/>
<evidence type="ECO:0000256" key="1">
    <source>
        <dbReference type="ARBA" id="ARBA00004141"/>
    </source>
</evidence>
<dbReference type="PANTHER" id="PTHR19241">
    <property type="entry name" value="ATP-BINDING CASSETTE TRANSPORTER"/>
    <property type="match status" value="1"/>
</dbReference>